<reference evidence="1 2" key="1">
    <citation type="journal article" date="2019" name="Sci. Rep.">
        <title>Orb-weaving spider Araneus ventricosus genome elucidates the spidroin gene catalogue.</title>
        <authorList>
            <person name="Kono N."/>
            <person name="Nakamura H."/>
            <person name="Ohtoshi R."/>
            <person name="Moran D.A.P."/>
            <person name="Shinohara A."/>
            <person name="Yoshida Y."/>
            <person name="Fujiwara M."/>
            <person name="Mori M."/>
            <person name="Tomita M."/>
            <person name="Arakawa K."/>
        </authorList>
    </citation>
    <scope>NUCLEOTIDE SEQUENCE [LARGE SCALE GENOMIC DNA]</scope>
</reference>
<evidence type="ECO:0000313" key="1">
    <source>
        <dbReference type="EMBL" id="GBM61265.1"/>
    </source>
</evidence>
<keyword evidence="2" id="KW-1185">Reference proteome</keyword>
<proteinExistence type="predicted"/>
<dbReference type="Proteomes" id="UP000499080">
    <property type="component" value="Unassembled WGS sequence"/>
</dbReference>
<gene>
    <name evidence="1" type="ORF">AVEN_30565_1</name>
</gene>
<protein>
    <submittedName>
        <fullName evidence="1">Uncharacterized protein</fullName>
    </submittedName>
</protein>
<organism evidence="1 2">
    <name type="scientific">Araneus ventricosus</name>
    <name type="common">Orbweaver spider</name>
    <name type="synonym">Epeira ventricosa</name>
    <dbReference type="NCBI Taxonomy" id="182803"/>
    <lineage>
        <taxon>Eukaryota</taxon>
        <taxon>Metazoa</taxon>
        <taxon>Ecdysozoa</taxon>
        <taxon>Arthropoda</taxon>
        <taxon>Chelicerata</taxon>
        <taxon>Arachnida</taxon>
        <taxon>Araneae</taxon>
        <taxon>Araneomorphae</taxon>
        <taxon>Entelegynae</taxon>
        <taxon>Araneoidea</taxon>
        <taxon>Araneidae</taxon>
        <taxon>Araneus</taxon>
    </lineage>
</organism>
<dbReference type="EMBL" id="BGPR01001759">
    <property type="protein sequence ID" value="GBM61265.1"/>
    <property type="molecule type" value="Genomic_DNA"/>
</dbReference>
<sequence length="91" mass="10200">MDLRNLSSPIVAELVQWFRPEVTKRKLFNDWSGYGELGKKSVEHNHKCLFLGCSVLIVASEASRVPISNLGGFVRSPIGGRRSFQSRGQRP</sequence>
<dbReference type="AlphaFoldDB" id="A0A4Y2H8G5"/>
<name>A0A4Y2H8G5_ARAVE</name>
<accession>A0A4Y2H8G5</accession>
<comment type="caution">
    <text evidence="1">The sequence shown here is derived from an EMBL/GenBank/DDBJ whole genome shotgun (WGS) entry which is preliminary data.</text>
</comment>
<evidence type="ECO:0000313" key="2">
    <source>
        <dbReference type="Proteomes" id="UP000499080"/>
    </source>
</evidence>